<dbReference type="AlphaFoldDB" id="A0A392T1X8"/>
<sequence>VVIDHILREGNACADVLAKLEASSNSPMVVLESSPPELSSFLGADAWGVVFIRE</sequence>
<dbReference type="PANTHER" id="PTHR34023">
    <property type="entry name" value="RNASE H DOMAIN-CONTAINING PROTEIN"/>
    <property type="match status" value="1"/>
</dbReference>
<dbReference type="Proteomes" id="UP000265520">
    <property type="component" value="Unassembled WGS sequence"/>
</dbReference>
<evidence type="ECO:0000313" key="1">
    <source>
        <dbReference type="EMBL" id="MCI55019.1"/>
    </source>
</evidence>
<keyword evidence="2" id="KW-1185">Reference proteome</keyword>
<feature type="non-terminal residue" evidence="1">
    <location>
        <position position="1"/>
    </location>
</feature>
<name>A0A392T1X8_9FABA</name>
<dbReference type="EMBL" id="LXQA010489189">
    <property type="protein sequence ID" value="MCI55019.1"/>
    <property type="molecule type" value="Genomic_DNA"/>
</dbReference>
<accession>A0A392T1X8</accession>
<evidence type="ECO:0000313" key="2">
    <source>
        <dbReference type="Proteomes" id="UP000265520"/>
    </source>
</evidence>
<comment type="caution">
    <text evidence="1">The sequence shown here is derived from an EMBL/GenBank/DDBJ whole genome shotgun (WGS) entry which is preliminary data.</text>
</comment>
<protein>
    <submittedName>
        <fullName evidence="1">Ribonuclease H</fullName>
    </submittedName>
</protein>
<reference evidence="1 2" key="1">
    <citation type="journal article" date="2018" name="Front. Plant Sci.">
        <title>Red Clover (Trifolium pratense) and Zigzag Clover (T. medium) - A Picture of Genomic Similarities and Differences.</title>
        <authorList>
            <person name="Dluhosova J."/>
            <person name="Istvanek J."/>
            <person name="Nedelnik J."/>
            <person name="Repkova J."/>
        </authorList>
    </citation>
    <scope>NUCLEOTIDE SEQUENCE [LARGE SCALE GENOMIC DNA]</scope>
    <source>
        <strain evidence="2">cv. 10/8</strain>
        <tissue evidence="1">Leaf</tissue>
    </source>
</reference>
<dbReference type="PANTHER" id="PTHR34023:SF5">
    <property type="entry name" value="RNASE H TYPE-1 DOMAIN-CONTAINING PROTEIN"/>
    <property type="match status" value="1"/>
</dbReference>
<proteinExistence type="predicted"/>
<organism evidence="1 2">
    <name type="scientific">Trifolium medium</name>
    <dbReference type="NCBI Taxonomy" id="97028"/>
    <lineage>
        <taxon>Eukaryota</taxon>
        <taxon>Viridiplantae</taxon>
        <taxon>Streptophyta</taxon>
        <taxon>Embryophyta</taxon>
        <taxon>Tracheophyta</taxon>
        <taxon>Spermatophyta</taxon>
        <taxon>Magnoliopsida</taxon>
        <taxon>eudicotyledons</taxon>
        <taxon>Gunneridae</taxon>
        <taxon>Pentapetalae</taxon>
        <taxon>rosids</taxon>
        <taxon>fabids</taxon>
        <taxon>Fabales</taxon>
        <taxon>Fabaceae</taxon>
        <taxon>Papilionoideae</taxon>
        <taxon>50 kb inversion clade</taxon>
        <taxon>NPAAA clade</taxon>
        <taxon>Hologalegina</taxon>
        <taxon>IRL clade</taxon>
        <taxon>Trifolieae</taxon>
        <taxon>Trifolium</taxon>
    </lineage>
</organism>